<evidence type="ECO:0000256" key="4">
    <source>
        <dbReference type="ARBA" id="ARBA00022989"/>
    </source>
</evidence>
<dbReference type="PANTHER" id="PTHR43791">
    <property type="entry name" value="PERMEASE-RELATED"/>
    <property type="match status" value="1"/>
</dbReference>
<dbReference type="InterPro" id="IPR011701">
    <property type="entry name" value="MFS"/>
</dbReference>
<keyword evidence="4 6" id="KW-1133">Transmembrane helix</keyword>
<evidence type="ECO:0000256" key="2">
    <source>
        <dbReference type="ARBA" id="ARBA00022448"/>
    </source>
</evidence>
<evidence type="ECO:0000256" key="1">
    <source>
        <dbReference type="ARBA" id="ARBA00004141"/>
    </source>
</evidence>
<feature type="transmembrane region" description="Helical" evidence="6">
    <location>
        <begin position="115"/>
        <end position="135"/>
    </location>
</feature>
<dbReference type="Proteomes" id="UP000799324">
    <property type="component" value="Unassembled WGS sequence"/>
</dbReference>
<feature type="domain" description="Major facilitator superfamily (MFS) profile" evidence="7">
    <location>
        <begin position="48"/>
        <end position="462"/>
    </location>
</feature>
<comment type="subcellular location">
    <subcellularLocation>
        <location evidence="1">Membrane</location>
        <topology evidence="1">Multi-pass membrane protein</topology>
    </subcellularLocation>
</comment>
<evidence type="ECO:0000256" key="6">
    <source>
        <dbReference type="SAM" id="Phobius"/>
    </source>
</evidence>
<evidence type="ECO:0000313" key="8">
    <source>
        <dbReference type="EMBL" id="KAF2661499.1"/>
    </source>
</evidence>
<dbReference type="Pfam" id="PF07690">
    <property type="entry name" value="MFS_1"/>
    <property type="match status" value="1"/>
</dbReference>
<dbReference type="OrthoDB" id="9971669at2759"/>
<feature type="transmembrane region" description="Helical" evidence="6">
    <location>
        <begin position="215"/>
        <end position="234"/>
    </location>
</feature>
<feature type="transmembrane region" description="Helical" evidence="6">
    <location>
        <begin position="439"/>
        <end position="461"/>
    </location>
</feature>
<dbReference type="PANTHER" id="PTHR43791:SF53">
    <property type="entry name" value="MAJOR FACILITATOR SUPERFAMILY (MFS) PROFILE DOMAIN-CONTAINING PROTEIN"/>
    <property type="match status" value="1"/>
</dbReference>
<dbReference type="InterPro" id="IPR020846">
    <property type="entry name" value="MFS_dom"/>
</dbReference>
<feature type="transmembrane region" description="Helical" evidence="6">
    <location>
        <begin position="322"/>
        <end position="339"/>
    </location>
</feature>
<dbReference type="PROSITE" id="PS50850">
    <property type="entry name" value="MFS"/>
    <property type="match status" value="1"/>
</dbReference>
<keyword evidence="3 6" id="KW-0812">Transmembrane</keyword>
<feature type="transmembrane region" description="Helical" evidence="6">
    <location>
        <begin position="373"/>
        <end position="393"/>
    </location>
</feature>
<dbReference type="Gene3D" id="1.20.1250.20">
    <property type="entry name" value="MFS general substrate transporter like domains"/>
    <property type="match status" value="2"/>
</dbReference>
<protein>
    <submittedName>
        <fullName evidence="8">MFS general substrate transporter</fullName>
    </submittedName>
</protein>
<feature type="transmembrane region" description="Helical" evidence="6">
    <location>
        <begin position="405"/>
        <end position="427"/>
    </location>
</feature>
<dbReference type="GO" id="GO:0022857">
    <property type="term" value="F:transmembrane transporter activity"/>
    <property type="evidence" value="ECO:0007669"/>
    <property type="project" value="InterPro"/>
</dbReference>
<name>A0A6A6TN61_9PLEO</name>
<dbReference type="GO" id="GO:0016020">
    <property type="term" value="C:membrane"/>
    <property type="evidence" value="ECO:0007669"/>
    <property type="project" value="UniProtKB-SubCell"/>
</dbReference>
<evidence type="ECO:0000313" key="9">
    <source>
        <dbReference type="Proteomes" id="UP000799324"/>
    </source>
</evidence>
<feature type="transmembrane region" description="Helical" evidence="6">
    <location>
        <begin position="47"/>
        <end position="66"/>
    </location>
</feature>
<sequence>MDPALFEKGEKAQYQENVKAPSSDQASEEFTWTEEEETAVRRKLDKYMIPWTTFLYLLCFLDRANVGNARIQGMAKDLDLNVGYRFNWVTSIFYIIYMFVEIPSNILLKFIGPRFYLPLLVVGFGFVSMCSSFTTSFQGLLAARAFLGIFEGGVMPGLAFYITCFYKRQELLFRVGIYVSAASLAGAFGGLLATVLARIPEWGAESMRIHTWRNIFFFEGIITMIAGLTAPFFLPMTPLQAKFLTEREKRIAMERLVLRGGADENEKVELHHITRAFTNINNYICALGFFLINITVQGISLFMPTILKDLGWTATKAQLYTVPPYVCACAVAVFVAFVSDKTNRRGIYLAAFTLLGISGFAIMRWATDPNVRYAGIFLITLGAFPGGPAFISWGMNNSAGPAVRAVSSALIVTLGTAGGILATWTYVPKDAPKYHTGHTINLSGQIAVLFLSIAGIAYCKWENKQRATGKRDHRLHGLTDAQIKDLGYRHPDFRYIT</sequence>
<feature type="transmembrane region" description="Helical" evidence="6">
    <location>
        <begin position="86"/>
        <end position="108"/>
    </location>
</feature>
<feature type="transmembrane region" description="Helical" evidence="6">
    <location>
        <begin position="175"/>
        <end position="195"/>
    </location>
</feature>
<dbReference type="AlphaFoldDB" id="A0A6A6TN61"/>
<evidence type="ECO:0000256" key="5">
    <source>
        <dbReference type="ARBA" id="ARBA00023136"/>
    </source>
</evidence>
<keyword evidence="9" id="KW-1185">Reference proteome</keyword>
<dbReference type="SUPFAM" id="SSF103473">
    <property type="entry name" value="MFS general substrate transporter"/>
    <property type="match status" value="1"/>
</dbReference>
<feature type="transmembrane region" description="Helical" evidence="6">
    <location>
        <begin position="141"/>
        <end position="163"/>
    </location>
</feature>
<dbReference type="FunFam" id="1.20.1250.20:FF:000018">
    <property type="entry name" value="MFS transporter permease"/>
    <property type="match status" value="1"/>
</dbReference>
<evidence type="ECO:0000256" key="3">
    <source>
        <dbReference type="ARBA" id="ARBA00022692"/>
    </source>
</evidence>
<feature type="transmembrane region" description="Helical" evidence="6">
    <location>
        <begin position="280"/>
        <end position="302"/>
    </location>
</feature>
<dbReference type="FunFam" id="1.20.1250.20:FF:000013">
    <property type="entry name" value="MFS general substrate transporter"/>
    <property type="match status" value="1"/>
</dbReference>
<keyword evidence="2" id="KW-0813">Transport</keyword>
<dbReference type="EMBL" id="MU004293">
    <property type="protein sequence ID" value="KAF2661499.1"/>
    <property type="molecule type" value="Genomic_DNA"/>
</dbReference>
<feature type="transmembrane region" description="Helical" evidence="6">
    <location>
        <begin position="346"/>
        <end position="367"/>
    </location>
</feature>
<evidence type="ECO:0000259" key="7">
    <source>
        <dbReference type="PROSITE" id="PS50850"/>
    </source>
</evidence>
<accession>A0A6A6TN61</accession>
<dbReference type="InterPro" id="IPR036259">
    <property type="entry name" value="MFS_trans_sf"/>
</dbReference>
<proteinExistence type="predicted"/>
<gene>
    <name evidence="8" type="ORF">K491DRAFT_700896</name>
</gene>
<keyword evidence="5 6" id="KW-0472">Membrane</keyword>
<reference evidence="8" key="1">
    <citation type="journal article" date="2020" name="Stud. Mycol.">
        <title>101 Dothideomycetes genomes: a test case for predicting lifestyles and emergence of pathogens.</title>
        <authorList>
            <person name="Haridas S."/>
            <person name="Albert R."/>
            <person name="Binder M."/>
            <person name="Bloem J."/>
            <person name="Labutti K."/>
            <person name="Salamov A."/>
            <person name="Andreopoulos B."/>
            <person name="Baker S."/>
            <person name="Barry K."/>
            <person name="Bills G."/>
            <person name="Bluhm B."/>
            <person name="Cannon C."/>
            <person name="Castanera R."/>
            <person name="Culley D."/>
            <person name="Daum C."/>
            <person name="Ezra D."/>
            <person name="Gonzalez J."/>
            <person name="Henrissat B."/>
            <person name="Kuo A."/>
            <person name="Liang C."/>
            <person name="Lipzen A."/>
            <person name="Lutzoni F."/>
            <person name="Magnuson J."/>
            <person name="Mondo S."/>
            <person name="Nolan M."/>
            <person name="Ohm R."/>
            <person name="Pangilinan J."/>
            <person name="Park H.-J."/>
            <person name="Ramirez L."/>
            <person name="Alfaro M."/>
            <person name="Sun H."/>
            <person name="Tritt A."/>
            <person name="Yoshinaga Y."/>
            <person name="Zwiers L.-H."/>
            <person name="Turgeon B."/>
            <person name="Goodwin S."/>
            <person name="Spatafora J."/>
            <person name="Crous P."/>
            <person name="Grigoriev I."/>
        </authorList>
    </citation>
    <scope>NUCLEOTIDE SEQUENCE</scope>
    <source>
        <strain evidence="8">CBS 122681</strain>
    </source>
</reference>
<dbReference type="CDD" id="cd17327">
    <property type="entry name" value="MFS_FEN2_like"/>
    <property type="match status" value="1"/>
</dbReference>
<organism evidence="8 9">
    <name type="scientific">Lophiostoma macrostomum CBS 122681</name>
    <dbReference type="NCBI Taxonomy" id="1314788"/>
    <lineage>
        <taxon>Eukaryota</taxon>
        <taxon>Fungi</taxon>
        <taxon>Dikarya</taxon>
        <taxon>Ascomycota</taxon>
        <taxon>Pezizomycotina</taxon>
        <taxon>Dothideomycetes</taxon>
        <taxon>Pleosporomycetidae</taxon>
        <taxon>Pleosporales</taxon>
        <taxon>Lophiostomataceae</taxon>
        <taxon>Lophiostoma</taxon>
    </lineage>
</organism>